<dbReference type="PANTHER" id="PTHR31793:SF39">
    <property type="entry name" value="THIOESTERASE_THIOL ESTER DEHYDRASE-ISOMERASE"/>
    <property type="match status" value="1"/>
</dbReference>
<name>A0A1R4GW21_9GAMM</name>
<dbReference type="GO" id="GO:0047617">
    <property type="term" value="F:fatty acyl-CoA hydrolase activity"/>
    <property type="evidence" value="ECO:0007669"/>
    <property type="project" value="TreeGrafter"/>
</dbReference>
<proteinExistence type="predicted"/>
<protein>
    <submittedName>
        <fullName evidence="1">Thioesterase superfamily protein</fullName>
    </submittedName>
</protein>
<dbReference type="InterPro" id="IPR029069">
    <property type="entry name" value="HotDog_dom_sf"/>
</dbReference>
<dbReference type="SUPFAM" id="SSF54637">
    <property type="entry name" value="Thioesterase/thiol ester dehydrase-isomerase"/>
    <property type="match status" value="1"/>
</dbReference>
<dbReference type="STRING" id="1945521.A1232T_01653"/>
<keyword evidence="2" id="KW-1185">Reference proteome</keyword>
<organism evidence="1 2">
    <name type="scientific">Psychrobacter piechaudii</name>
    <dbReference type="NCBI Taxonomy" id="1945521"/>
    <lineage>
        <taxon>Bacteria</taxon>
        <taxon>Pseudomonadati</taxon>
        <taxon>Pseudomonadota</taxon>
        <taxon>Gammaproteobacteria</taxon>
        <taxon>Moraxellales</taxon>
        <taxon>Moraxellaceae</taxon>
        <taxon>Psychrobacter</taxon>
    </lineage>
</organism>
<dbReference type="RefSeq" id="WP_077451376.1">
    <property type="nucleotide sequence ID" value="NZ_FUGE01000158.1"/>
</dbReference>
<dbReference type="EMBL" id="FUGE01000158">
    <property type="protein sequence ID" value="SJM72275.1"/>
    <property type="molecule type" value="Genomic_DNA"/>
</dbReference>
<sequence>MTTHILNPNNLNPNFEKPEALSKFASIYVQPIIWNDMDAFNHVNNVVYYRYAESARINYLNELGAFTDEVTTVLAQSSCTYLKPVVFPDTLLIGVRTKKLGNTSIVMEYCYYSQAQQSVVATGDSVLVRLNKDASAKVAWTEVERDNILAFEKGVGHTPDF</sequence>
<dbReference type="Gene3D" id="3.10.129.10">
    <property type="entry name" value="Hotdog Thioesterase"/>
    <property type="match status" value="1"/>
</dbReference>
<reference evidence="1 2" key="1">
    <citation type="submission" date="2017-02" db="EMBL/GenBank/DDBJ databases">
        <authorList>
            <person name="Peterson S.W."/>
        </authorList>
    </citation>
    <scope>NUCLEOTIDE SEQUENCE [LARGE SCALE GENOMIC DNA]</scope>
    <source>
        <strain evidence="1">Psychrobacter_piechaudii</strain>
    </source>
</reference>
<dbReference type="Pfam" id="PF13279">
    <property type="entry name" value="4HBT_2"/>
    <property type="match status" value="1"/>
</dbReference>
<evidence type="ECO:0000313" key="1">
    <source>
        <dbReference type="EMBL" id="SJM72275.1"/>
    </source>
</evidence>
<dbReference type="InterPro" id="IPR050563">
    <property type="entry name" value="4-hydroxybenzoyl-CoA_TE"/>
</dbReference>
<dbReference type="Proteomes" id="UP000188357">
    <property type="component" value="Unassembled WGS sequence"/>
</dbReference>
<accession>A0A1R4GW21</accession>
<dbReference type="OrthoDB" id="9799036at2"/>
<evidence type="ECO:0000313" key="2">
    <source>
        <dbReference type="Proteomes" id="UP000188357"/>
    </source>
</evidence>
<dbReference type="AlphaFoldDB" id="A0A1R4GW21"/>
<dbReference type="PANTHER" id="PTHR31793">
    <property type="entry name" value="4-HYDROXYBENZOYL-COA THIOESTERASE FAMILY MEMBER"/>
    <property type="match status" value="1"/>
</dbReference>
<gene>
    <name evidence="1" type="ORF">A1232T_01653</name>
</gene>
<dbReference type="CDD" id="cd00586">
    <property type="entry name" value="4HBT"/>
    <property type="match status" value="1"/>
</dbReference>